<evidence type="ECO:0000313" key="2">
    <source>
        <dbReference type="Proteomes" id="UP000053989"/>
    </source>
</evidence>
<reference evidence="2" key="2">
    <citation type="submission" date="2015-01" db="EMBL/GenBank/DDBJ databases">
        <title>Evolutionary Origins and Diversification of the Mycorrhizal Mutualists.</title>
        <authorList>
            <consortium name="DOE Joint Genome Institute"/>
            <consortium name="Mycorrhizal Genomics Consortium"/>
            <person name="Kohler A."/>
            <person name="Kuo A."/>
            <person name="Nagy L.G."/>
            <person name="Floudas D."/>
            <person name="Copeland A."/>
            <person name="Barry K.W."/>
            <person name="Cichocki N."/>
            <person name="Veneault-Fourrey C."/>
            <person name="LaButti K."/>
            <person name="Lindquist E.A."/>
            <person name="Lipzen A."/>
            <person name="Lundell T."/>
            <person name="Morin E."/>
            <person name="Murat C."/>
            <person name="Riley R."/>
            <person name="Ohm R."/>
            <person name="Sun H."/>
            <person name="Tunlid A."/>
            <person name="Henrissat B."/>
            <person name="Grigoriev I.V."/>
            <person name="Hibbett D.S."/>
            <person name="Martin F."/>
        </authorList>
    </citation>
    <scope>NUCLEOTIDE SEQUENCE [LARGE SCALE GENOMIC DNA]</scope>
    <source>
        <strain evidence="2">Foug A</strain>
    </source>
</reference>
<dbReference type="EMBL" id="KN822040">
    <property type="protein sequence ID" value="KIM62714.1"/>
    <property type="molecule type" value="Genomic_DNA"/>
</dbReference>
<dbReference type="PANTHER" id="PTHR10622">
    <property type="entry name" value="HET DOMAIN-CONTAINING PROTEIN"/>
    <property type="match status" value="1"/>
</dbReference>
<reference evidence="1 2" key="1">
    <citation type="submission" date="2014-04" db="EMBL/GenBank/DDBJ databases">
        <authorList>
            <consortium name="DOE Joint Genome Institute"/>
            <person name="Kuo A."/>
            <person name="Kohler A."/>
            <person name="Nagy L.G."/>
            <person name="Floudas D."/>
            <person name="Copeland A."/>
            <person name="Barry K.W."/>
            <person name="Cichocki N."/>
            <person name="Veneault-Fourrey C."/>
            <person name="LaButti K."/>
            <person name="Lindquist E.A."/>
            <person name="Lipzen A."/>
            <person name="Lundell T."/>
            <person name="Morin E."/>
            <person name="Murat C."/>
            <person name="Sun H."/>
            <person name="Tunlid A."/>
            <person name="Henrissat B."/>
            <person name="Grigoriev I.V."/>
            <person name="Hibbett D.S."/>
            <person name="Martin F."/>
            <person name="Nordberg H.P."/>
            <person name="Cantor M.N."/>
            <person name="Hua S.X."/>
        </authorList>
    </citation>
    <scope>NUCLEOTIDE SEQUENCE [LARGE SCALE GENOMIC DNA]</scope>
    <source>
        <strain evidence="1 2">Foug A</strain>
    </source>
</reference>
<organism evidence="1 2">
    <name type="scientific">Scleroderma citrinum Foug A</name>
    <dbReference type="NCBI Taxonomy" id="1036808"/>
    <lineage>
        <taxon>Eukaryota</taxon>
        <taxon>Fungi</taxon>
        <taxon>Dikarya</taxon>
        <taxon>Basidiomycota</taxon>
        <taxon>Agaricomycotina</taxon>
        <taxon>Agaricomycetes</taxon>
        <taxon>Agaricomycetidae</taxon>
        <taxon>Boletales</taxon>
        <taxon>Sclerodermatineae</taxon>
        <taxon>Sclerodermataceae</taxon>
        <taxon>Scleroderma</taxon>
    </lineage>
</organism>
<sequence length="67" mass="8049">MAMEERSEIRQRDGYRKILQSCEQAKKDGHKLLWVDTFDKRSSAELSDAINSVYWWYDMLCIPPRRP</sequence>
<proteinExistence type="predicted"/>
<dbReference type="PANTHER" id="PTHR10622:SF10">
    <property type="entry name" value="HET DOMAIN-CONTAINING PROTEIN"/>
    <property type="match status" value="1"/>
</dbReference>
<dbReference type="InParanoid" id="A0A0C3E2J9"/>
<protein>
    <submittedName>
        <fullName evidence="1">Uncharacterized protein</fullName>
    </submittedName>
</protein>
<dbReference type="STRING" id="1036808.A0A0C3E2J9"/>
<dbReference type="AlphaFoldDB" id="A0A0C3E2J9"/>
<name>A0A0C3E2J9_9AGAM</name>
<dbReference type="OrthoDB" id="2681076at2759"/>
<evidence type="ECO:0000313" key="1">
    <source>
        <dbReference type="EMBL" id="KIM62714.1"/>
    </source>
</evidence>
<dbReference type="HOGENOM" id="CLU_2813918_0_0_1"/>
<accession>A0A0C3E2J9</accession>
<keyword evidence="2" id="KW-1185">Reference proteome</keyword>
<gene>
    <name evidence="1" type="ORF">SCLCIDRAFT_1214824</name>
</gene>
<dbReference type="Proteomes" id="UP000053989">
    <property type="component" value="Unassembled WGS sequence"/>
</dbReference>